<dbReference type="RefSeq" id="WP_268048615.1">
    <property type="nucleotide sequence ID" value="NZ_JAPQES010000001.1"/>
</dbReference>
<accession>A0ABT4CMA8</accession>
<protein>
    <submittedName>
        <fullName evidence="3">Glucosaminidase domain-containing protein</fullName>
    </submittedName>
</protein>
<evidence type="ECO:0000256" key="1">
    <source>
        <dbReference type="ARBA" id="ARBA00022729"/>
    </source>
</evidence>
<name>A0ABT4CMA8_9CLOT</name>
<dbReference type="Gene3D" id="2.60.40.1220">
    <property type="match status" value="1"/>
</dbReference>
<dbReference type="Proteomes" id="UP001079657">
    <property type="component" value="Unassembled WGS sequence"/>
</dbReference>
<sequence>MVLFILISLFQNSYCYANETLQEVDSQKEWIIKFNQSIDPININNKNIFVIDSNDNIVNDVNVTLSNLGQAIKVIAPPSGYKPNEIYTLIITNNICSSKGQKVKDLKTKKFIVKEKNQVKTPIMGKSDLSVEQMAKYVLTNNANPKLSVTIQDLAKIFLEEGSVEGVRGDIAFCQSIKETGYFKYGGLVLPEQNNFAGIGSTNNSRKGKGAWFKNAREGVRAQIQHLKGYATKEALKNPCIDPRYPILKSAELLGAAPNWEDLNGTWAVPGNNYGQGIIKIYKKIKQIK</sequence>
<dbReference type="EMBL" id="JAPQES010000001">
    <property type="protein sequence ID" value="MCY6370068.1"/>
    <property type="molecule type" value="Genomic_DNA"/>
</dbReference>
<gene>
    <name evidence="3" type="ORF">OXH55_05435</name>
</gene>
<feature type="domain" description="Mannosyl-glycoprotein endo-beta-N-acetylglucosamidase-like" evidence="2">
    <location>
        <begin position="156"/>
        <end position="286"/>
    </location>
</feature>
<dbReference type="InterPro" id="IPR014755">
    <property type="entry name" value="Cu-Rt/internalin_Ig-like"/>
</dbReference>
<organism evidence="3 4">
    <name type="scientific">Clostridium ganghwense</name>
    <dbReference type="NCBI Taxonomy" id="312089"/>
    <lineage>
        <taxon>Bacteria</taxon>
        <taxon>Bacillati</taxon>
        <taxon>Bacillota</taxon>
        <taxon>Clostridia</taxon>
        <taxon>Eubacteriales</taxon>
        <taxon>Clostridiaceae</taxon>
        <taxon>Clostridium</taxon>
    </lineage>
</organism>
<comment type="caution">
    <text evidence="3">The sequence shown here is derived from an EMBL/GenBank/DDBJ whole genome shotgun (WGS) entry which is preliminary data.</text>
</comment>
<proteinExistence type="predicted"/>
<dbReference type="InterPro" id="IPR002901">
    <property type="entry name" value="MGlyc_endo_b_GlcNAc-like_dom"/>
</dbReference>
<evidence type="ECO:0000313" key="3">
    <source>
        <dbReference type="EMBL" id="MCY6370068.1"/>
    </source>
</evidence>
<dbReference type="Pfam" id="PF01832">
    <property type="entry name" value="Glucosaminidase"/>
    <property type="match status" value="1"/>
</dbReference>
<keyword evidence="1" id="KW-0732">Signal</keyword>
<reference evidence="3" key="1">
    <citation type="submission" date="2022-12" db="EMBL/GenBank/DDBJ databases">
        <authorList>
            <person name="Wang J."/>
        </authorList>
    </citation>
    <scope>NUCLEOTIDE SEQUENCE</scope>
    <source>
        <strain evidence="3">HY-42-06</strain>
    </source>
</reference>
<evidence type="ECO:0000313" key="4">
    <source>
        <dbReference type="Proteomes" id="UP001079657"/>
    </source>
</evidence>
<keyword evidence="4" id="KW-1185">Reference proteome</keyword>
<evidence type="ECO:0000259" key="2">
    <source>
        <dbReference type="Pfam" id="PF01832"/>
    </source>
</evidence>